<dbReference type="InterPro" id="IPR032466">
    <property type="entry name" value="Metal_Hydrolase"/>
</dbReference>
<feature type="binding site" evidence="7">
    <location>
        <position position="321"/>
    </location>
    <ligand>
        <name>Fe(3+)</name>
        <dbReference type="ChEBI" id="CHEBI:29034"/>
    </ligand>
</feature>
<comment type="cofactor">
    <cofactor evidence="7">
        <name>Zn(2+)</name>
        <dbReference type="ChEBI" id="CHEBI:29105"/>
    </cofactor>
    <cofactor evidence="7">
        <name>Fe(3+)</name>
        <dbReference type="ChEBI" id="CHEBI:29034"/>
    </cofactor>
    <text evidence="7">Binds 1 zinc or iron ion per subunit.</text>
</comment>
<evidence type="ECO:0000256" key="3">
    <source>
        <dbReference type="ARBA" id="ARBA00022801"/>
    </source>
</evidence>
<feature type="binding site" evidence="7">
    <location>
        <position position="249"/>
    </location>
    <ligand>
        <name>4-imidazolone-5-propanoate</name>
        <dbReference type="ChEBI" id="CHEBI:77893"/>
    </ligand>
</feature>
<keyword evidence="10" id="KW-1185">Reference proteome</keyword>
<evidence type="ECO:0000256" key="1">
    <source>
        <dbReference type="ARBA" id="ARBA00012864"/>
    </source>
</evidence>
<dbReference type="PANTHER" id="PTHR42752">
    <property type="entry name" value="IMIDAZOLONEPROPIONASE"/>
    <property type="match status" value="1"/>
</dbReference>
<comment type="catalytic activity">
    <reaction evidence="7">
        <text>4-imidazolone-5-propanoate + H2O = N-formimidoyl-L-glutamate</text>
        <dbReference type="Rhea" id="RHEA:23660"/>
        <dbReference type="ChEBI" id="CHEBI:15377"/>
        <dbReference type="ChEBI" id="CHEBI:58928"/>
        <dbReference type="ChEBI" id="CHEBI:77893"/>
        <dbReference type="EC" id="3.5.2.7"/>
    </reaction>
</comment>
<evidence type="ECO:0000256" key="6">
    <source>
        <dbReference type="ARBA" id="ARBA00023004"/>
    </source>
</evidence>
<evidence type="ECO:0000256" key="5">
    <source>
        <dbReference type="ARBA" id="ARBA00022833"/>
    </source>
</evidence>
<dbReference type="Gene3D" id="2.30.40.10">
    <property type="entry name" value="Urease, subunit C, domain 1"/>
    <property type="match status" value="1"/>
</dbReference>
<dbReference type="InterPro" id="IPR006680">
    <property type="entry name" value="Amidohydro-rel"/>
</dbReference>
<reference evidence="10" key="1">
    <citation type="journal article" date="2021" name="Syst. Appl. Microbiol.">
        <title>Roseomonas hellenica sp. nov., isolated from roots of wild-growing Alkanna tinctoria.</title>
        <authorList>
            <person name="Rat A."/>
            <person name="Naranjo H.D."/>
            <person name="Lebbe L."/>
            <person name="Cnockaert M."/>
            <person name="Krigas N."/>
            <person name="Grigoriadou K."/>
            <person name="Maloupa E."/>
            <person name="Willems A."/>
        </authorList>
    </citation>
    <scope>NUCLEOTIDE SEQUENCE [LARGE SCALE GENOMIC DNA]</scope>
    <source>
        <strain evidence="10">LMG 31159</strain>
    </source>
</reference>
<gene>
    <name evidence="7" type="primary">hutI</name>
    <name evidence="9" type="ORF">GXW78_04370</name>
</gene>
<dbReference type="PANTHER" id="PTHR42752:SF1">
    <property type="entry name" value="IMIDAZOLONEPROPIONASE-RELATED"/>
    <property type="match status" value="1"/>
</dbReference>
<feature type="binding site" evidence="7">
    <location>
        <position position="326"/>
    </location>
    <ligand>
        <name>4-imidazolone-5-propanoate</name>
        <dbReference type="ChEBI" id="CHEBI:77893"/>
    </ligand>
</feature>
<dbReference type="InterPro" id="IPR005920">
    <property type="entry name" value="HutI"/>
</dbReference>
<organism evidence="9 10">
    <name type="scientific">Neoroseomonas terrae</name>
    <dbReference type="NCBI Taxonomy" id="424799"/>
    <lineage>
        <taxon>Bacteria</taxon>
        <taxon>Pseudomonadati</taxon>
        <taxon>Pseudomonadota</taxon>
        <taxon>Alphaproteobacteria</taxon>
        <taxon>Acetobacterales</taxon>
        <taxon>Acetobacteraceae</taxon>
        <taxon>Neoroseomonas</taxon>
    </lineage>
</organism>
<dbReference type="HAMAP" id="MF_00372">
    <property type="entry name" value="HutI"/>
    <property type="match status" value="1"/>
</dbReference>
<name>A0ABS5ECZ8_9PROT</name>
<dbReference type="InterPro" id="IPR011059">
    <property type="entry name" value="Metal-dep_hydrolase_composite"/>
</dbReference>
<feature type="binding site" evidence="7">
    <location>
        <position position="183"/>
    </location>
    <ligand>
        <name>4-imidazolone-5-propanoate</name>
        <dbReference type="ChEBI" id="CHEBI:77893"/>
    </ligand>
</feature>
<comment type="function">
    <text evidence="7">Catalyzes the hydrolytic cleavage of the carbon-nitrogen bond in imidazolone-5-propanoate to yield N-formimidoyl-L-glutamate. It is the third step in the universal histidine degradation pathway.</text>
</comment>
<feature type="binding site" evidence="7">
    <location>
        <position position="246"/>
    </location>
    <ligand>
        <name>Zn(2+)</name>
        <dbReference type="ChEBI" id="CHEBI:29105"/>
    </ligand>
</feature>
<protein>
    <recommendedName>
        <fullName evidence="1 7">Imidazolonepropionase</fullName>
        <ecNumber evidence="1 7">3.5.2.7</ecNumber>
    </recommendedName>
    <alternativeName>
        <fullName evidence="7">Imidazolone-5-propionate hydrolase</fullName>
    </alternativeName>
</protein>
<feature type="binding site" evidence="7">
    <location>
        <position position="78"/>
    </location>
    <ligand>
        <name>Fe(3+)</name>
        <dbReference type="ChEBI" id="CHEBI:29034"/>
    </ligand>
</feature>
<dbReference type="Proteomes" id="UP000698752">
    <property type="component" value="Unassembled WGS sequence"/>
</dbReference>
<comment type="caution">
    <text evidence="9">The sequence shown here is derived from an EMBL/GenBank/DDBJ whole genome shotgun (WGS) entry which is preliminary data.</text>
</comment>
<dbReference type="GO" id="GO:0050480">
    <property type="term" value="F:imidazolonepropionase activity"/>
    <property type="evidence" value="ECO:0007669"/>
    <property type="project" value="UniProtKB-EC"/>
</dbReference>
<dbReference type="EMBL" id="JAAEDI010000004">
    <property type="protein sequence ID" value="MBR0648884.1"/>
    <property type="molecule type" value="Genomic_DNA"/>
</dbReference>
<comment type="subcellular location">
    <subcellularLocation>
        <location evidence="7">Cytoplasm</location>
    </subcellularLocation>
</comment>
<keyword evidence="4 7" id="KW-0369">Histidine metabolism</keyword>
<evidence type="ECO:0000256" key="2">
    <source>
        <dbReference type="ARBA" id="ARBA00022723"/>
    </source>
</evidence>
<feature type="binding site" evidence="7">
    <location>
        <position position="323"/>
    </location>
    <ligand>
        <name>N-formimidoyl-L-glutamate</name>
        <dbReference type="ChEBI" id="CHEBI:58928"/>
    </ligand>
</feature>
<keyword evidence="6 7" id="KW-0408">Iron</keyword>
<keyword evidence="2 7" id="KW-0479">Metal-binding</keyword>
<feature type="domain" description="Amidohydrolase-related" evidence="8">
    <location>
        <begin position="69"/>
        <end position="384"/>
    </location>
</feature>
<dbReference type="NCBIfam" id="TIGR01224">
    <property type="entry name" value="hutI"/>
    <property type="match status" value="1"/>
</dbReference>
<feature type="binding site" evidence="7">
    <location>
        <position position="321"/>
    </location>
    <ligand>
        <name>Zn(2+)</name>
        <dbReference type="ChEBI" id="CHEBI:29105"/>
    </ligand>
</feature>
<dbReference type="Gene3D" id="3.20.20.140">
    <property type="entry name" value="Metal-dependent hydrolases"/>
    <property type="match status" value="1"/>
</dbReference>
<evidence type="ECO:0000313" key="9">
    <source>
        <dbReference type="EMBL" id="MBR0648884.1"/>
    </source>
</evidence>
<dbReference type="SUPFAM" id="SSF51338">
    <property type="entry name" value="Composite domain of metallo-dependent hydrolases"/>
    <property type="match status" value="1"/>
</dbReference>
<proteinExistence type="inferred from homology"/>
<dbReference type="Pfam" id="PF01979">
    <property type="entry name" value="Amidohydro_1"/>
    <property type="match status" value="1"/>
</dbReference>
<keyword evidence="7" id="KW-0963">Cytoplasm</keyword>
<evidence type="ECO:0000313" key="10">
    <source>
        <dbReference type="Proteomes" id="UP000698752"/>
    </source>
</evidence>
<dbReference type="EC" id="3.5.2.7" evidence="1 7"/>
<feature type="binding site" evidence="7">
    <location>
        <position position="87"/>
    </location>
    <ligand>
        <name>4-imidazolone-5-propanoate</name>
        <dbReference type="ChEBI" id="CHEBI:77893"/>
    </ligand>
</feature>
<feature type="binding site" evidence="7">
    <location>
        <position position="325"/>
    </location>
    <ligand>
        <name>N-formimidoyl-L-glutamate</name>
        <dbReference type="ChEBI" id="CHEBI:58928"/>
    </ligand>
</feature>
<evidence type="ECO:0000256" key="7">
    <source>
        <dbReference type="HAMAP-Rule" id="MF_00372"/>
    </source>
</evidence>
<feature type="binding site" evidence="7">
    <location>
        <position position="246"/>
    </location>
    <ligand>
        <name>Fe(3+)</name>
        <dbReference type="ChEBI" id="CHEBI:29034"/>
    </ligand>
</feature>
<dbReference type="SUPFAM" id="SSF51556">
    <property type="entry name" value="Metallo-dependent hydrolases"/>
    <property type="match status" value="1"/>
</dbReference>
<accession>A0ABS5ECZ8</accession>
<feature type="binding site" evidence="7">
    <location>
        <position position="80"/>
    </location>
    <ligand>
        <name>Fe(3+)</name>
        <dbReference type="ChEBI" id="CHEBI:29034"/>
    </ligand>
</feature>
<evidence type="ECO:0000259" key="8">
    <source>
        <dbReference type="Pfam" id="PF01979"/>
    </source>
</evidence>
<feature type="binding site" evidence="7">
    <location>
        <position position="78"/>
    </location>
    <ligand>
        <name>Zn(2+)</name>
        <dbReference type="ChEBI" id="CHEBI:29105"/>
    </ligand>
</feature>
<feature type="binding site" evidence="7">
    <location>
        <position position="80"/>
    </location>
    <ligand>
        <name>Zn(2+)</name>
        <dbReference type="ChEBI" id="CHEBI:29105"/>
    </ligand>
</feature>
<sequence>MRENRHVAALKADLLFTGARLATMAGRAGLGVVEDAVVAVADGRIAWAGARGEAPPVDAAERFDCAGRWITPGLVDCHTHLVFAGNRADEFARRLAGESYADIARSGGGIAATVRATRAADEDALIAASLMRLDALLAEGVTTVEIKSGYGLDEATELRQLRVARQLAARRAVSVAATYLGAHAVPPGGDRAAYLDLVCERMIPRIAAEGLADAVDVFQEGIAFSAEECARVFAAAGTAGLRVKSHADQLSDGGGAALAAAHRALSADHLEYTNAEGAAAMVRAGTVAVLLPGATLMLKEERHPPVDAFRAAGTRMAVATDLNPGSSPIASLRVCGTLACVLFRMTVEEVLRGITIEAAHALGRADRIGSVEAGKDADLAVWSVETLSQLVAQIGPSPLFARFHQGVRA</sequence>
<comment type="similarity">
    <text evidence="7">Belongs to the metallo-dependent hydrolases superfamily. HutI family.</text>
</comment>
<comment type="pathway">
    <text evidence="7">Amino-acid degradation; L-histidine degradation into L-glutamate; N-formimidoyl-L-glutamate from L-histidine: step 3/3.</text>
</comment>
<keyword evidence="5 7" id="KW-0862">Zinc</keyword>
<keyword evidence="3 7" id="KW-0378">Hydrolase</keyword>
<feature type="binding site" evidence="7">
    <location>
        <position position="150"/>
    </location>
    <ligand>
        <name>N-formimidoyl-L-glutamate</name>
        <dbReference type="ChEBI" id="CHEBI:58928"/>
    </ligand>
</feature>
<feature type="binding site" evidence="7">
    <location>
        <position position="150"/>
    </location>
    <ligand>
        <name>4-imidazolone-5-propanoate</name>
        <dbReference type="ChEBI" id="CHEBI:77893"/>
    </ligand>
</feature>
<evidence type="ECO:0000256" key="4">
    <source>
        <dbReference type="ARBA" id="ARBA00022808"/>
    </source>
</evidence>